<comment type="subcellular location">
    <subcellularLocation>
        <location evidence="1">Membrane</location>
        <topology evidence="1">Multi-pass membrane protein</topology>
    </subcellularLocation>
</comment>
<dbReference type="Pfam" id="PF01594">
    <property type="entry name" value="AI-2E_transport"/>
    <property type="match status" value="1"/>
</dbReference>
<reference evidence="8 9" key="1">
    <citation type="submission" date="2020-08" db="EMBL/GenBank/DDBJ databases">
        <title>Genomic Encyclopedia of Type Strains, Phase IV (KMG-V): Genome sequencing to study the core and pangenomes of soil and plant-associated prokaryotes.</title>
        <authorList>
            <person name="Whitman W."/>
        </authorList>
    </citation>
    <scope>NUCLEOTIDE SEQUENCE [LARGE SCALE GENOMIC DNA]</scope>
    <source>
        <strain evidence="8 9">SEMIA 402</strain>
    </source>
</reference>
<comment type="similarity">
    <text evidence="2">Belongs to the autoinducer-2 exporter (AI-2E) (TC 2.A.86) family.</text>
</comment>
<feature type="chain" id="PRO_5031251136" evidence="7">
    <location>
        <begin position="23"/>
        <end position="194"/>
    </location>
</feature>
<comment type="caution">
    <text evidence="8">The sequence shown here is derived from an EMBL/GenBank/DDBJ whole genome shotgun (WGS) entry which is preliminary data.</text>
</comment>
<dbReference type="EMBL" id="JACIGM010000030">
    <property type="protein sequence ID" value="MBB4279502.1"/>
    <property type="molecule type" value="Genomic_DNA"/>
</dbReference>
<evidence type="ECO:0000256" key="5">
    <source>
        <dbReference type="ARBA" id="ARBA00023136"/>
    </source>
</evidence>
<evidence type="ECO:0000256" key="3">
    <source>
        <dbReference type="ARBA" id="ARBA00022692"/>
    </source>
</evidence>
<evidence type="ECO:0000256" key="2">
    <source>
        <dbReference type="ARBA" id="ARBA00009773"/>
    </source>
</evidence>
<evidence type="ECO:0000313" key="8">
    <source>
        <dbReference type="EMBL" id="MBB4279502.1"/>
    </source>
</evidence>
<keyword evidence="4 6" id="KW-1133">Transmembrane helix</keyword>
<name>A0A7W6WID4_9HYPH</name>
<feature type="transmembrane region" description="Helical" evidence="6">
    <location>
        <begin position="136"/>
        <end position="168"/>
    </location>
</feature>
<evidence type="ECO:0000256" key="7">
    <source>
        <dbReference type="SAM" id="SignalP"/>
    </source>
</evidence>
<accession>A0A7W6WID4</accession>
<proteinExistence type="inferred from homology"/>
<dbReference type="GO" id="GO:0016020">
    <property type="term" value="C:membrane"/>
    <property type="evidence" value="ECO:0007669"/>
    <property type="project" value="UniProtKB-SubCell"/>
</dbReference>
<keyword evidence="3 6" id="KW-0812">Transmembrane</keyword>
<gene>
    <name evidence="8" type="ORF">GGE12_007319</name>
</gene>
<dbReference type="AlphaFoldDB" id="A0A7W6WID4"/>
<feature type="signal peptide" evidence="7">
    <location>
        <begin position="1"/>
        <end position="22"/>
    </location>
</feature>
<evidence type="ECO:0000256" key="6">
    <source>
        <dbReference type="SAM" id="Phobius"/>
    </source>
</evidence>
<evidence type="ECO:0000256" key="1">
    <source>
        <dbReference type="ARBA" id="ARBA00004141"/>
    </source>
</evidence>
<organism evidence="8 9">
    <name type="scientific">Rhizobium mongolense</name>
    <dbReference type="NCBI Taxonomy" id="57676"/>
    <lineage>
        <taxon>Bacteria</taxon>
        <taxon>Pseudomonadati</taxon>
        <taxon>Pseudomonadota</taxon>
        <taxon>Alphaproteobacteria</taxon>
        <taxon>Hyphomicrobiales</taxon>
        <taxon>Rhizobiaceae</taxon>
        <taxon>Rhizobium/Agrobacterium group</taxon>
        <taxon>Rhizobium</taxon>
    </lineage>
</organism>
<dbReference type="Proteomes" id="UP000533641">
    <property type="component" value="Unassembled WGS sequence"/>
</dbReference>
<feature type="transmembrane region" description="Helical" evidence="6">
    <location>
        <begin position="85"/>
        <end position="112"/>
    </location>
</feature>
<evidence type="ECO:0000313" key="9">
    <source>
        <dbReference type="Proteomes" id="UP000533641"/>
    </source>
</evidence>
<sequence length="194" mass="20310">MMTLLVALVLAAPCAVMVPTLTDNVGNLLTAMNQILEQGPPTPPRWIAGLPVIGENLAAYWESLAHNAPAFTIELKKLIGPATNLAIASGAVLGVGLLELGLSVFIAFFFFLHGRRMAAYVRAVGERFAGPRARELLVVVGATVKGVIYSLIGTALAQALLAGIGFWIAGVPQALRLGFLAFVLSFVPVGPPLV</sequence>
<protein>
    <submittedName>
        <fullName evidence="8">Putative PurR-regulated permease PerM</fullName>
    </submittedName>
</protein>
<keyword evidence="5 6" id="KW-0472">Membrane</keyword>
<evidence type="ECO:0000256" key="4">
    <source>
        <dbReference type="ARBA" id="ARBA00022989"/>
    </source>
</evidence>
<keyword evidence="7" id="KW-0732">Signal</keyword>
<dbReference type="InterPro" id="IPR002549">
    <property type="entry name" value="AI-2E-like"/>
</dbReference>